<dbReference type="EMBL" id="KL198036">
    <property type="protein sequence ID" value="KDQ14654.1"/>
    <property type="molecule type" value="Genomic_DNA"/>
</dbReference>
<dbReference type="SUPFAM" id="SSF81383">
    <property type="entry name" value="F-box domain"/>
    <property type="match status" value="1"/>
</dbReference>
<dbReference type="InterPro" id="IPR036047">
    <property type="entry name" value="F-box-like_dom_sf"/>
</dbReference>
<dbReference type="PANTHER" id="PTHR38926:SF64">
    <property type="entry name" value="F-BOX DOMAIN-CONTAINING PROTEIN"/>
    <property type="match status" value="1"/>
</dbReference>
<evidence type="ECO:0000313" key="3">
    <source>
        <dbReference type="Proteomes" id="UP000027195"/>
    </source>
</evidence>
<dbReference type="SUPFAM" id="SSF52047">
    <property type="entry name" value="RNI-like"/>
    <property type="match status" value="1"/>
</dbReference>
<accession>A0A067MGK1</accession>
<dbReference type="Pfam" id="PF12937">
    <property type="entry name" value="F-box-like"/>
    <property type="match status" value="1"/>
</dbReference>
<gene>
    <name evidence="2" type="ORF">BOTBODRAFT_145505</name>
</gene>
<dbReference type="OrthoDB" id="3365698at2759"/>
<name>A0A067MGK1_BOTB1</name>
<sequence length="517" mass="58554">MHITGDRRTSHGSNQVAPINRLPGDILSMIFQRAKSDLDEFHIALWYAHRDVWKPFHFLSNLSLVCRSWRDFVRSHPILWAILPPPSSTPFINLFLERSKTAPLAIGFYVTIKRAPHFPRYTTLLLPHLHRLNICMLGFEKPIPAEDAANFLCLTPAPLLERLELRCGNHQRDWFSNPERMMIFGPLFARRTPRLRDLKLEEVHIPLSASIFTGLARLCLIRVEYTEPDSVHQLTRILELLPHLTELRLHHLRFPIIIPDEALSSGAINLPHLEELQVTFTGPNNWALHTLSRVAIPPSCHLAVWGDLTFGGDLRELIPQQWHDQSNLPVLLSTNKLEISLHETGRHTHYMKGHVSGSKSDAFAIYMDVENDANVPRRVLWNLGRIFPMPSLDTVILRVYGTDTPGLTPAFAKFLELHPNIREITLGCEAVATLDLLLLTSASHLCPQLETLCLWASRGLDENTLVRLVESRTGRVEDGGIKNLRRLVVSSSGEDALFSETAVAAIGERIVLEINDN</sequence>
<evidence type="ECO:0000313" key="2">
    <source>
        <dbReference type="EMBL" id="KDQ14654.1"/>
    </source>
</evidence>
<keyword evidence="3" id="KW-1185">Reference proteome</keyword>
<dbReference type="AlphaFoldDB" id="A0A067MGK1"/>
<proteinExistence type="predicted"/>
<dbReference type="InParanoid" id="A0A067MGK1"/>
<dbReference type="Proteomes" id="UP000027195">
    <property type="component" value="Unassembled WGS sequence"/>
</dbReference>
<protein>
    <recommendedName>
        <fullName evidence="1">F-box domain-containing protein</fullName>
    </recommendedName>
</protein>
<dbReference type="Gene3D" id="3.80.10.10">
    <property type="entry name" value="Ribonuclease Inhibitor"/>
    <property type="match status" value="1"/>
</dbReference>
<feature type="domain" description="F-box" evidence="1">
    <location>
        <begin position="19"/>
        <end position="80"/>
    </location>
</feature>
<reference evidence="3" key="1">
    <citation type="journal article" date="2014" name="Proc. Natl. Acad. Sci. U.S.A.">
        <title>Extensive sampling of basidiomycete genomes demonstrates inadequacy of the white-rot/brown-rot paradigm for wood decay fungi.</title>
        <authorList>
            <person name="Riley R."/>
            <person name="Salamov A.A."/>
            <person name="Brown D.W."/>
            <person name="Nagy L.G."/>
            <person name="Floudas D."/>
            <person name="Held B.W."/>
            <person name="Levasseur A."/>
            <person name="Lombard V."/>
            <person name="Morin E."/>
            <person name="Otillar R."/>
            <person name="Lindquist E.A."/>
            <person name="Sun H."/>
            <person name="LaButti K.M."/>
            <person name="Schmutz J."/>
            <person name="Jabbour D."/>
            <person name="Luo H."/>
            <person name="Baker S.E."/>
            <person name="Pisabarro A.G."/>
            <person name="Walton J.D."/>
            <person name="Blanchette R.A."/>
            <person name="Henrissat B."/>
            <person name="Martin F."/>
            <person name="Cullen D."/>
            <person name="Hibbett D.S."/>
            <person name="Grigoriev I.V."/>
        </authorList>
    </citation>
    <scope>NUCLEOTIDE SEQUENCE [LARGE SCALE GENOMIC DNA]</scope>
    <source>
        <strain evidence="3">FD-172 SS1</strain>
    </source>
</reference>
<dbReference type="InterPro" id="IPR032675">
    <property type="entry name" value="LRR_dom_sf"/>
</dbReference>
<evidence type="ECO:0000259" key="1">
    <source>
        <dbReference type="Pfam" id="PF12937"/>
    </source>
</evidence>
<dbReference type="InterPro" id="IPR001810">
    <property type="entry name" value="F-box_dom"/>
</dbReference>
<dbReference type="PANTHER" id="PTHR38926">
    <property type="entry name" value="F-BOX DOMAIN CONTAINING PROTEIN, EXPRESSED"/>
    <property type="match status" value="1"/>
</dbReference>
<dbReference type="HOGENOM" id="CLU_024199_1_1_1"/>
<organism evidence="2 3">
    <name type="scientific">Botryobasidium botryosum (strain FD-172 SS1)</name>
    <dbReference type="NCBI Taxonomy" id="930990"/>
    <lineage>
        <taxon>Eukaryota</taxon>
        <taxon>Fungi</taxon>
        <taxon>Dikarya</taxon>
        <taxon>Basidiomycota</taxon>
        <taxon>Agaricomycotina</taxon>
        <taxon>Agaricomycetes</taxon>
        <taxon>Cantharellales</taxon>
        <taxon>Botryobasidiaceae</taxon>
        <taxon>Botryobasidium</taxon>
    </lineage>
</organism>
<dbReference type="Gene3D" id="1.20.1280.50">
    <property type="match status" value="1"/>
</dbReference>